<dbReference type="InterPro" id="IPR008920">
    <property type="entry name" value="TF_FadR/GntR_C"/>
</dbReference>
<dbReference type="Pfam" id="PF07729">
    <property type="entry name" value="FCD"/>
    <property type="match status" value="1"/>
</dbReference>
<name>A0A7X3LRT9_9HYPH</name>
<feature type="domain" description="HTH gntR-type" evidence="4">
    <location>
        <begin position="13"/>
        <end position="80"/>
    </location>
</feature>
<dbReference type="InterPro" id="IPR036390">
    <property type="entry name" value="WH_DNA-bd_sf"/>
</dbReference>
<dbReference type="CDD" id="cd07377">
    <property type="entry name" value="WHTH_GntR"/>
    <property type="match status" value="1"/>
</dbReference>
<comment type="caution">
    <text evidence="5">The sequence shown here is derived from an EMBL/GenBank/DDBJ whole genome shotgun (WGS) entry which is preliminary data.</text>
</comment>
<dbReference type="Gene3D" id="1.20.120.530">
    <property type="entry name" value="GntR ligand-binding domain-like"/>
    <property type="match status" value="1"/>
</dbReference>
<evidence type="ECO:0000256" key="2">
    <source>
        <dbReference type="ARBA" id="ARBA00023125"/>
    </source>
</evidence>
<dbReference type="SMART" id="SM00345">
    <property type="entry name" value="HTH_GNTR"/>
    <property type="match status" value="1"/>
</dbReference>
<evidence type="ECO:0000256" key="3">
    <source>
        <dbReference type="ARBA" id="ARBA00023163"/>
    </source>
</evidence>
<protein>
    <submittedName>
        <fullName evidence="5">GntR family transcriptional regulator</fullName>
    </submittedName>
</protein>
<dbReference type="SUPFAM" id="SSF46785">
    <property type="entry name" value="Winged helix' DNA-binding domain"/>
    <property type="match status" value="1"/>
</dbReference>
<dbReference type="AlphaFoldDB" id="A0A7X3LRT9"/>
<dbReference type="SUPFAM" id="SSF48008">
    <property type="entry name" value="GntR ligand-binding domain-like"/>
    <property type="match status" value="1"/>
</dbReference>
<evidence type="ECO:0000259" key="4">
    <source>
        <dbReference type="PROSITE" id="PS50949"/>
    </source>
</evidence>
<dbReference type="GO" id="GO:0003700">
    <property type="term" value="F:DNA-binding transcription factor activity"/>
    <property type="evidence" value="ECO:0007669"/>
    <property type="project" value="InterPro"/>
</dbReference>
<dbReference type="GO" id="GO:0003677">
    <property type="term" value="F:DNA binding"/>
    <property type="evidence" value="ECO:0007669"/>
    <property type="project" value="UniProtKB-KW"/>
</dbReference>
<dbReference type="InterPro" id="IPR011711">
    <property type="entry name" value="GntR_C"/>
</dbReference>
<dbReference type="Gene3D" id="1.10.10.10">
    <property type="entry name" value="Winged helix-like DNA-binding domain superfamily/Winged helix DNA-binding domain"/>
    <property type="match status" value="1"/>
</dbReference>
<keyword evidence="1" id="KW-0805">Transcription regulation</keyword>
<dbReference type="InterPro" id="IPR036388">
    <property type="entry name" value="WH-like_DNA-bd_sf"/>
</dbReference>
<sequence>MVPPNPASEPGKPTRASRVAAELRAEIVRGSLRPGMKLNLDNLRERLGVSLSPLREAISRLIAEGLVEVEDQRGFRVARISRENLAEVVEMRADMEGLALGLSIERGDLDWESRVLSTLHTLQRMGREPGTTRALEKREAAHAAFHTALVSGCGRPALMRLCDTFYDLNSRYMNLLIPDPGERWRDRDDHGPIAEAAVGRKKGLAVELLRQHIDETGTDLARRLADAGQALTT</sequence>
<proteinExistence type="predicted"/>
<keyword evidence="3" id="KW-0804">Transcription</keyword>
<dbReference type="InterPro" id="IPR000524">
    <property type="entry name" value="Tscrpt_reg_HTH_GntR"/>
</dbReference>
<organism evidence="5 6">
    <name type="scientific">Stappia sediminis</name>
    <dbReference type="NCBI Taxonomy" id="2692190"/>
    <lineage>
        <taxon>Bacteria</taxon>
        <taxon>Pseudomonadati</taxon>
        <taxon>Pseudomonadota</taxon>
        <taxon>Alphaproteobacteria</taxon>
        <taxon>Hyphomicrobiales</taxon>
        <taxon>Stappiaceae</taxon>
        <taxon>Stappia</taxon>
    </lineage>
</organism>
<keyword evidence="2" id="KW-0238">DNA-binding</keyword>
<dbReference type="SMART" id="SM00895">
    <property type="entry name" value="FCD"/>
    <property type="match status" value="1"/>
</dbReference>
<dbReference type="PANTHER" id="PTHR43537:SF20">
    <property type="entry name" value="HTH-TYPE TRANSCRIPTIONAL REPRESSOR GLAR"/>
    <property type="match status" value="1"/>
</dbReference>
<evidence type="ECO:0000256" key="1">
    <source>
        <dbReference type="ARBA" id="ARBA00023015"/>
    </source>
</evidence>
<dbReference type="Proteomes" id="UP000433101">
    <property type="component" value="Unassembled WGS sequence"/>
</dbReference>
<keyword evidence="6" id="KW-1185">Reference proteome</keyword>
<gene>
    <name evidence="5" type="ORF">GR183_03380</name>
</gene>
<dbReference type="EMBL" id="WUMV01000001">
    <property type="protein sequence ID" value="MXN63935.1"/>
    <property type="molecule type" value="Genomic_DNA"/>
</dbReference>
<evidence type="ECO:0000313" key="6">
    <source>
        <dbReference type="Proteomes" id="UP000433101"/>
    </source>
</evidence>
<evidence type="ECO:0000313" key="5">
    <source>
        <dbReference type="EMBL" id="MXN63935.1"/>
    </source>
</evidence>
<dbReference type="Pfam" id="PF00392">
    <property type="entry name" value="GntR"/>
    <property type="match status" value="1"/>
</dbReference>
<reference evidence="5 6" key="1">
    <citation type="submission" date="2019-12" db="EMBL/GenBank/DDBJ databases">
        <authorList>
            <person name="Li M."/>
        </authorList>
    </citation>
    <scope>NUCLEOTIDE SEQUENCE [LARGE SCALE GENOMIC DNA]</scope>
    <source>
        <strain evidence="5 6">GBMRC 2046</strain>
    </source>
</reference>
<accession>A0A7X3LRT9</accession>
<dbReference type="PANTHER" id="PTHR43537">
    <property type="entry name" value="TRANSCRIPTIONAL REGULATOR, GNTR FAMILY"/>
    <property type="match status" value="1"/>
</dbReference>
<dbReference type="PROSITE" id="PS50949">
    <property type="entry name" value="HTH_GNTR"/>
    <property type="match status" value="1"/>
</dbReference>